<evidence type="ECO:0000256" key="1">
    <source>
        <dbReference type="SAM" id="MobiDB-lite"/>
    </source>
</evidence>
<evidence type="ECO:0000313" key="3">
    <source>
        <dbReference type="Proteomes" id="UP000806528"/>
    </source>
</evidence>
<dbReference type="RefSeq" id="WP_193121076.1">
    <property type="nucleotide sequence ID" value="NZ_JADBGI010000005.1"/>
</dbReference>
<evidence type="ECO:0000313" key="2">
    <source>
        <dbReference type="EMBL" id="MBE2998420.1"/>
    </source>
</evidence>
<keyword evidence="3" id="KW-1185">Reference proteome</keyword>
<sequence>MTDSTPTGSGPQNASDLMSLLLETYERHGVEVEQLPPTGMRIRIPGNDPLETDYADAIERARDLSAEQYPELAEQVVLALIRQVREQGVPLGTHYPPRPDDHGRQVLIRVLHELGYSARFEDPQTISVPLRDGERGAMDMSDYLSRVEDADLDTAFDEVTPFAEAVIKRVSEVADLSEASSEQLRVRLYPESGFPEGVAGTLLGRRVGADLFETVALNTPDTVQPVKRDQHEETGRSEEGTYGEAVANSVAEPVEVSHHDFGGMNFVHISGEHPYVSAQLHVLTRHVEQAPHGVLVALPVPQVILAHVLGEESSHPVAALELLQNMADRFVEEADRPITSQVYWWHPSSRDRAESELPDLRAVRIEIDQEQGSASLFTDDEEFGDLVQSLLAK</sequence>
<comment type="caution">
    <text evidence="2">The sequence shown here is derived from an EMBL/GenBank/DDBJ whole genome shotgun (WGS) entry which is preliminary data.</text>
</comment>
<accession>A0ABR9P3J4</accession>
<feature type="compositionally biased region" description="Basic and acidic residues" evidence="1">
    <location>
        <begin position="226"/>
        <end position="239"/>
    </location>
</feature>
<name>A0ABR9P3J4_9ACTN</name>
<proteinExistence type="predicted"/>
<protein>
    <submittedName>
        <fullName evidence="2">Uncharacterized protein</fullName>
    </submittedName>
</protein>
<gene>
    <name evidence="2" type="ORF">IDM40_06825</name>
</gene>
<dbReference type="EMBL" id="JADBGI010000005">
    <property type="protein sequence ID" value="MBE2998420.1"/>
    <property type="molecule type" value="Genomic_DNA"/>
</dbReference>
<organism evidence="2 3">
    <name type="scientific">Nocardiopsis coralli</name>
    <dbReference type="NCBI Taxonomy" id="2772213"/>
    <lineage>
        <taxon>Bacteria</taxon>
        <taxon>Bacillati</taxon>
        <taxon>Actinomycetota</taxon>
        <taxon>Actinomycetes</taxon>
        <taxon>Streptosporangiales</taxon>
        <taxon>Nocardiopsidaceae</taxon>
        <taxon>Nocardiopsis</taxon>
    </lineage>
</organism>
<dbReference type="Proteomes" id="UP000806528">
    <property type="component" value="Unassembled WGS sequence"/>
</dbReference>
<reference evidence="2 3" key="1">
    <citation type="submission" date="2020-09" db="EMBL/GenBank/DDBJ databases">
        <title>Diversity and distribution of actinomycetes associated with coral in the coast of Hainan.</title>
        <authorList>
            <person name="Li F."/>
        </authorList>
    </citation>
    <scope>NUCLEOTIDE SEQUENCE [LARGE SCALE GENOMIC DNA]</scope>
    <source>
        <strain evidence="2 3">HNM0947</strain>
    </source>
</reference>
<feature type="region of interest" description="Disordered" evidence="1">
    <location>
        <begin position="225"/>
        <end position="244"/>
    </location>
</feature>